<dbReference type="PANTHER" id="PTHR45649:SF1">
    <property type="entry name" value="TRANSPORTER, PUTATIVE (EUROFUNG)-RELATED"/>
    <property type="match status" value="1"/>
</dbReference>
<accession>A0A163GPI2</accession>
<dbReference type="EMBL" id="JYNV01000146">
    <property type="protein sequence ID" value="KZM24948.1"/>
    <property type="molecule type" value="Genomic_DNA"/>
</dbReference>
<dbReference type="OrthoDB" id="3257095at2759"/>
<name>A0A163GPI2_DIDRA</name>
<comment type="caution">
    <text evidence="6">The sequence shown here is derived from an EMBL/GenBank/DDBJ whole genome shotgun (WGS) entry which is preliminary data.</text>
</comment>
<organism evidence="6 7">
    <name type="scientific">Didymella rabiei</name>
    <name type="common">Chickpea ascochyta blight fungus</name>
    <name type="synonym">Mycosphaerella rabiei</name>
    <dbReference type="NCBI Taxonomy" id="5454"/>
    <lineage>
        <taxon>Eukaryota</taxon>
        <taxon>Fungi</taxon>
        <taxon>Dikarya</taxon>
        <taxon>Ascomycota</taxon>
        <taxon>Pezizomycotina</taxon>
        <taxon>Dothideomycetes</taxon>
        <taxon>Pleosporomycetidae</taxon>
        <taxon>Pleosporales</taxon>
        <taxon>Pleosporineae</taxon>
        <taxon>Didymellaceae</taxon>
        <taxon>Ascochyta</taxon>
    </lineage>
</organism>
<evidence type="ECO:0000256" key="1">
    <source>
        <dbReference type="ARBA" id="ARBA00004141"/>
    </source>
</evidence>
<evidence type="ECO:0000256" key="2">
    <source>
        <dbReference type="ARBA" id="ARBA00022448"/>
    </source>
</evidence>
<dbReference type="Gene3D" id="1.20.1740.10">
    <property type="entry name" value="Amino acid/polyamine transporter I"/>
    <property type="match status" value="1"/>
</dbReference>
<dbReference type="Pfam" id="PF13520">
    <property type="entry name" value="AA_permease_2"/>
    <property type="match status" value="1"/>
</dbReference>
<keyword evidence="5" id="KW-0472">Membrane</keyword>
<evidence type="ECO:0000256" key="4">
    <source>
        <dbReference type="ARBA" id="ARBA00022989"/>
    </source>
</evidence>
<dbReference type="AlphaFoldDB" id="A0A163GPI2"/>
<keyword evidence="7" id="KW-1185">Reference proteome</keyword>
<keyword evidence="4" id="KW-1133">Transmembrane helix</keyword>
<dbReference type="PANTHER" id="PTHR45649">
    <property type="entry name" value="AMINO-ACID PERMEASE BAT1"/>
    <property type="match status" value="1"/>
</dbReference>
<evidence type="ECO:0000256" key="5">
    <source>
        <dbReference type="ARBA" id="ARBA00023136"/>
    </source>
</evidence>
<evidence type="ECO:0000256" key="3">
    <source>
        <dbReference type="ARBA" id="ARBA00022692"/>
    </source>
</evidence>
<dbReference type="Proteomes" id="UP000076837">
    <property type="component" value="Unassembled WGS sequence"/>
</dbReference>
<proteinExistence type="predicted"/>
<dbReference type="STRING" id="5454.A0A163GPI2"/>
<dbReference type="GO" id="GO:0022857">
    <property type="term" value="F:transmembrane transporter activity"/>
    <property type="evidence" value="ECO:0007669"/>
    <property type="project" value="InterPro"/>
</dbReference>
<dbReference type="InterPro" id="IPR002293">
    <property type="entry name" value="AA/rel_permease1"/>
</dbReference>
<evidence type="ECO:0000313" key="6">
    <source>
        <dbReference type="EMBL" id="KZM24948.1"/>
    </source>
</evidence>
<sequence>MGLAEKHHAVSNVAYDVDARELAQLGKKPILRRNFSPIAILGLSCSLMVTWEGLFSVFVFGLQNGGPAGLIYGFLFVWTGYTCVVATMGELVSMWPTAGGQYHWVHVLAPEGWKDVLSYLTGWQSVIAWQAVTASGCYLMATAVQGLVINSQSTYKPERWHGTLLAIAIILVCLLFNSFLSKGLPHVETATLALHVSLFLIILVVITVMSPTKSSHSEVWASFLNEGGYESKGLSFFVGLITPVFAFTGVDGAVHMSEEVRNSSRVVPWAMMGSILINGVTGFGMLIAILYCIGDIDAALSTPTGYPFIEIFSYATRSSAGGTAVSALIVTMFALCTVSTLASASRQLWAFARDNAVPNAHLISYVHPRMKVPIVSIGVTTLISCFLSLINIGSTTAFNAIVSLTVSGFFGSYILPFSLLLYARIKRPQDLPPSRFRLGRWGVLVNGYAIVWSMLVLFFSFWPQNVPVTPLNMNWSVLLWGTVNIFAVVFWCAHGRRVYKGPVVETHANTMLEGNIVAKHV</sequence>
<evidence type="ECO:0000313" key="7">
    <source>
        <dbReference type="Proteomes" id="UP000076837"/>
    </source>
</evidence>
<keyword evidence="2" id="KW-0813">Transport</keyword>
<gene>
    <name evidence="6" type="ORF">ST47_g3906</name>
</gene>
<protein>
    <submittedName>
        <fullName evidence="6">Amino acid transmembrane transporter</fullName>
    </submittedName>
</protein>
<reference evidence="6 7" key="1">
    <citation type="journal article" date="2016" name="Sci. Rep.">
        <title>Draft genome sequencing and secretome analysis of fungal phytopathogen Ascochyta rabiei provides insight into the necrotrophic effector repertoire.</title>
        <authorList>
            <person name="Verma S."/>
            <person name="Gazara R.K."/>
            <person name="Nizam S."/>
            <person name="Parween S."/>
            <person name="Chattopadhyay D."/>
            <person name="Verma P.K."/>
        </authorList>
    </citation>
    <scope>NUCLEOTIDE SEQUENCE [LARGE SCALE GENOMIC DNA]</scope>
    <source>
        <strain evidence="6 7">ArDII</strain>
    </source>
</reference>
<dbReference type="PIRSF" id="PIRSF006060">
    <property type="entry name" value="AA_transporter"/>
    <property type="match status" value="1"/>
</dbReference>
<dbReference type="GO" id="GO:0016020">
    <property type="term" value="C:membrane"/>
    <property type="evidence" value="ECO:0007669"/>
    <property type="project" value="UniProtKB-SubCell"/>
</dbReference>
<comment type="subcellular location">
    <subcellularLocation>
        <location evidence="1">Membrane</location>
        <topology evidence="1">Multi-pass membrane protein</topology>
    </subcellularLocation>
</comment>
<keyword evidence="3 6" id="KW-0812">Transmembrane</keyword>